<sequence>MGGIGSAPPINSLDLSNFLLQSDSTTASTSFFMRDPILPSSSRPCSNHWDHDVFLSFRGEDTRKNFTDHLYSALIRAGICTFRDDHELGRGEIISKELINAIRGSRISLVVFSKGHASSRWCLDELVEIVRCTKNNGHTLLPIFYHVKPSAIRKQEGTFAEAFTRHEEQF</sequence>
<dbReference type="Pfam" id="PF01582">
    <property type="entry name" value="TIR"/>
    <property type="match status" value="1"/>
</dbReference>
<dbReference type="FunFam" id="3.40.50.10140:FF:000007">
    <property type="entry name" value="Disease resistance protein (TIR-NBS-LRR class)"/>
    <property type="match status" value="1"/>
</dbReference>
<evidence type="ECO:0000256" key="2">
    <source>
        <dbReference type="ARBA" id="ARBA00022801"/>
    </source>
</evidence>
<dbReference type="AlphaFoldDB" id="A0A8T1NHS5"/>
<dbReference type="EC" id="3.2.2.6" evidence="1"/>
<dbReference type="InterPro" id="IPR000157">
    <property type="entry name" value="TIR_dom"/>
</dbReference>
<evidence type="ECO:0000259" key="5">
    <source>
        <dbReference type="PROSITE" id="PS50104"/>
    </source>
</evidence>
<accession>A0A8T1NHS5</accession>
<evidence type="ECO:0000256" key="4">
    <source>
        <dbReference type="ARBA" id="ARBA00047304"/>
    </source>
</evidence>
<comment type="caution">
    <text evidence="6">The sequence shown here is derived from an EMBL/GenBank/DDBJ whole genome shotgun (WGS) entry which is preliminary data.</text>
</comment>
<feature type="domain" description="TIR" evidence="5">
    <location>
        <begin position="49"/>
        <end position="170"/>
    </location>
</feature>
<keyword evidence="7" id="KW-1185">Reference proteome</keyword>
<keyword evidence="2" id="KW-0378">Hydrolase</keyword>
<dbReference type="Proteomes" id="UP000811609">
    <property type="component" value="Chromosome 13"/>
</dbReference>
<evidence type="ECO:0000256" key="3">
    <source>
        <dbReference type="ARBA" id="ARBA00023027"/>
    </source>
</evidence>
<dbReference type="EMBL" id="CM031821">
    <property type="protein sequence ID" value="KAG6631169.1"/>
    <property type="molecule type" value="Genomic_DNA"/>
</dbReference>
<reference evidence="6" key="1">
    <citation type="submission" date="2020-12" db="EMBL/GenBank/DDBJ databases">
        <title>WGS assembly of Carya illinoinensis cv. Pawnee.</title>
        <authorList>
            <person name="Platts A."/>
            <person name="Shu S."/>
            <person name="Wright S."/>
            <person name="Barry K."/>
            <person name="Edger P."/>
            <person name="Pires J.C."/>
            <person name="Schmutz J."/>
        </authorList>
    </citation>
    <scope>NUCLEOTIDE SEQUENCE</scope>
    <source>
        <tissue evidence="6">Leaf</tissue>
    </source>
</reference>
<keyword evidence="3" id="KW-0520">NAD</keyword>
<evidence type="ECO:0000313" key="6">
    <source>
        <dbReference type="EMBL" id="KAG6631169.1"/>
    </source>
</evidence>
<dbReference type="PANTHER" id="PTHR32009:SF39">
    <property type="entry name" value="TIR DOMAIN-CONTAINING PROTEIN"/>
    <property type="match status" value="1"/>
</dbReference>
<dbReference type="PANTHER" id="PTHR32009">
    <property type="entry name" value="TMV RESISTANCE PROTEIN N-LIKE"/>
    <property type="match status" value="1"/>
</dbReference>
<proteinExistence type="predicted"/>
<protein>
    <recommendedName>
        <fullName evidence="1">ADP-ribosyl cyclase/cyclic ADP-ribose hydrolase</fullName>
        <ecNumber evidence="1">3.2.2.6</ecNumber>
    </recommendedName>
</protein>
<dbReference type="GO" id="GO:0061809">
    <property type="term" value="F:NAD+ nucleosidase activity, cyclic ADP-ribose generating"/>
    <property type="evidence" value="ECO:0007669"/>
    <property type="project" value="UniProtKB-EC"/>
</dbReference>
<evidence type="ECO:0000313" key="7">
    <source>
        <dbReference type="Proteomes" id="UP000811609"/>
    </source>
</evidence>
<evidence type="ECO:0000256" key="1">
    <source>
        <dbReference type="ARBA" id="ARBA00011982"/>
    </source>
</evidence>
<gene>
    <name evidence="6" type="ORF">CIPAW_13G072400</name>
</gene>
<dbReference type="SMART" id="SM00255">
    <property type="entry name" value="TIR"/>
    <property type="match status" value="1"/>
</dbReference>
<dbReference type="GO" id="GO:0007165">
    <property type="term" value="P:signal transduction"/>
    <property type="evidence" value="ECO:0007669"/>
    <property type="project" value="InterPro"/>
</dbReference>
<comment type="catalytic activity">
    <reaction evidence="4">
        <text>NAD(+) + H2O = ADP-D-ribose + nicotinamide + H(+)</text>
        <dbReference type="Rhea" id="RHEA:16301"/>
        <dbReference type="ChEBI" id="CHEBI:15377"/>
        <dbReference type="ChEBI" id="CHEBI:15378"/>
        <dbReference type="ChEBI" id="CHEBI:17154"/>
        <dbReference type="ChEBI" id="CHEBI:57540"/>
        <dbReference type="ChEBI" id="CHEBI:57967"/>
        <dbReference type="EC" id="3.2.2.6"/>
    </reaction>
    <physiologicalReaction direction="left-to-right" evidence="4">
        <dbReference type="Rhea" id="RHEA:16302"/>
    </physiologicalReaction>
</comment>
<name>A0A8T1NHS5_CARIL</name>
<organism evidence="6 7">
    <name type="scientific">Carya illinoinensis</name>
    <name type="common">Pecan</name>
    <dbReference type="NCBI Taxonomy" id="32201"/>
    <lineage>
        <taxon>Eukaryota</taxon>
        <taxon>Viridiplantae</taxon>
        <taxon>Streptophyta</taxon>
        <taxon>Embryophyta</taxon>
        <taxon>Tracheophyta</taxon>
        <taxon>Spermatophyta</taxon>
        <taxon>Magnoliopsida</taxon>
        <taxon>eudicotyledons</taxon>
        <taxon>Gunneridae</taxon>
        <taxon>Pentapetalae</taxon>
        <taxon>rosids</taxon>
        <taxon>fabids</taxon>
        <taxon>Fagales</taxon>
        <taxon>Juglandaceae</taxon>
        <taxon>Carya</taxon>
    </lineage>
</organism>
<dbReference type="PROSITE" id="PS50104">
    <property type="entry name" value="TIR"/>
    <property type="match status" value="1"/>
</dbReference>